<dbReference type="STRING" id="936435.F8Q170"/>
<evidence type="ECO:0000259" key="2">
    <source>
        <dbReference type="Pfam" id="PF13193"/>
    </source>
</evidence>
<feature type="domain" description="AMP-dependent synthetase/ligase" evidence="1">
    <location>
        <begin position="62"/>
        <end position="413"/>
    </location>
</feature>
<protein>
    <recommendedName>
        <fullName evidence="5">Phenylacetyl-CoA ligase</fullName>
    </recommendedName>
</protein>
<dbReference type="eggNOG" id="KOG1176">
    <property type="taxonomic scope" value="Eukaryota"/>
</dbReference>
<dbReference type="InterPro" id="IPR045851">
    <property type="entry name" value="AMP-bd_C_sf"/>
</dbReference>
<name>F8Q170_SERL3</name>
<organism evidence="4">
    <name type="scientific">Serpula lacrymans var. lacrymans (strain S7.3)</name>
    <name type="common">Dry rot fungus</name>
    <dbReference type="NCBI Taxonomy" id="936435"/>
    <lineage>
        <taxon>Eukaryota</taxon>
        <taxon>Fungi</taxon>
        <taxon>Dikarya</taxon>
        <taxon>Basidiomycota</taxon>
        <taxon>Agaricomycotina</taxon>
        <taxon>Agaricomycetes</taxon>
        <taxon>Agaricomycetidae</taxon>
        <taxon>Boletales</taxon>
        <taxon>Coniophorineae</taxon>
        <taxon>Serpulaceae</taxon>
        <taxon>Serpula</taxon>
    </lineage>
</organism>
<dbReference type="OrthoDB" id="6509636at2759"/>
<dbReference type="SUPFAM" id="SSF56801">
    <property type="entry name" value="Acetyl-CoA synthetase-like"/>
    <property type="match status" value="1"/>
</dbReference>
<proteinExistence type="predicted"/>
<evidence type="ECO:0000259" key="1">
    <source>
        <dbReference type="Pfam" id="PF00501"/>
    </source>
</evidence>
<dbReference type="GO" id="GO:0016405">
    <property type="term" value="F:CoA-ligase activity"/>
    <property type="evidence" value="ECO:0007669"/>
    <property type="project" value="TreeGrafter"/>
</dbReference>
<dbReference type="OMA" id="PQFAVTM"/>
<evidence type="ECO:0008006" key="5">
    <source>
        <dbReference type="Google" id="ProtNLM"/>
    </source>
</evidence>
<dbReference type="Proteomes" id="UP000008063">
    <property type="component" value="Unassembled WGS sequence"/>
</dbReference>
<dbReference type="PANTHER" id="PTHR24096:SF422">
    <property type="entry name" value="BCDNA.GH02901"/>
    <property type="match status" value="1"/>
</dbReference>
<dbReference type="Gene3D" id="3.30.300.30">
    <property type="match status" value="1"/>
</dbReference>
<dbReference type="Gene3D" id="3.40.50.980">
    <property type="match status" value="2"/>
</dbReference>
<dbReference type="Pfam" id="PF13193">
    <property type="entry name" value="AMP-binding_C"/>
    <property type="match status" value="1"/>
</dbReference>
<keyword evidence="4" id="KW-1185">Reference proteome</keyword>
<dbReference type="InterPro" id="IPR020845">
    <property type="entry name" value="AMP-binding_CS"/>
</dbReference>
<dbReference type="EMBL" id="GL945481">
    <property type="protein sequence ID" value="EGN98048.1"/>
    <property type="molecule type" value="Genomic_DNA"/>
</dbReference>
<evidence type="ECO:0000313" key="3">
    <source>
        <dbReference type="EMBL" id="EGN98048.1"/>
    </source>
</evidence>
<dbReference type="InterPro" id="IPR000873">
    <property type="entry name" value="AMP-dep_synth/lig_dom"/>
</dbReference>
<dbReference type="AlphaFoldDB" id="F8Q170"/>
<feature type="domain" description="AMP-binding enzyme C-terminal" evidence="2">
    <location>
        <begin position="463"/>
        <end position="550"/>
    </location>
</feature>
<dbReference type="Gene3D" id="2.30.38.10">
    <property type="entry name" value="Luciferase, Domain 3"/>
    <property type="match status" value="1"/>
</dbReference>
<sequence length="574" mass="63200">MSEIYGPPLLPPIPDDLTIPQFFLDSHHTTRPVRKHGTPWFIEDKTGRSFGFEEARWQFIRARTFGMANSLRLRFGIKEDDVVLIYSPNHIDYPVAIWATHRLGAIVSGANPMYTVEELLYQIETTKASIIITHPMSLDNALSAAKAAGVPQDRVLTFEDSPSKSLITVEQLILEGLAQEASFVERKLNPGEARTKVAFLNFSSGTTGKPKAVLISHYGPITNVIQTAVHMNVNQNYCAWEDQRFRPGDVGAGNIYGLVISIHFMIYSGMALVIIPRFSFVDFLKSVVSHKITHLMLVPPQIVLLCKHPAVKDFDLSHVRVLLSGAAPLSAELMNQLVKLFPKAQIGQGYGLTESSTSIAMLPPDQKIGVPGSVGRLLPGVVARIVKPDGSLAGFNEPGELTVKMSCMALGYFNNEKATRETFVDGWLRTGDEVIINDKGDVFIVDRLKEILKVRGFQVAPAELEGCLLDHPDVADTCVVSVPHDYSGEVPLAYVVLHADAAKRAEADPAEANRIKASIAKHVADNKVAYKRLEGGVEFTDIIPKNPSGKMLRRVLRDRAHKMRATKTKTTAKL</sequence>
<dbReference type="PANTHER" id="PTHR24096">
    <property type="entry name" value="LONG-CHAIN-FATTY-ACID--COA LIGASE"/>
    <property type="match status" value="1"/>
</dbReference>
<evidence type="ECO:0000313" key="4">
    <source>
        <dbReference type="Proteomes" id="UP000008063"/>
    </source>
</evidence>
<accession>F8Q170</accession>
<dbReference type="PROSITE" id="PS00455">
    <property type="entry name" value="AMP_BINDING"/>
    <property type="match status" value="1"/>
</dbReference>
<dbReference type="InParanoid" id="F8Q170"/>
<dbReference type="InterPro" id="IPR025110">
    <property type="entry name" value="AMP-bd_C"/>
</dbReference>
<dbReference type="CDD" id="cd05911">
    <property type="entry name" value="Firefly_Luc_like"/>
    <property type="match status" value="1"/>
</dbReference>
<gene>
    <name evidence="3" type="ORF">SERLA73DRAFT_160997</name>
</gene>
<reference evidence="4" key="1">
    <citation type="journal article" date="2011" name="Science">
        <title>The plant cell wall-decomposing machinery underlies the functional diversity of forest fungi.</title>
        <authorList>
            <person name="Eastwood D.C."/>
            <person name="Floudas D."/>
            <person name="Binder M."/>
            <person name="Majcherczyk A."/>
            <person name="Schneider P."/>
            <person name="Aerts A."/>
            <person name="Asiegbu F.O."/>
            <person name="Baker S.E."/>
            <person name="Barry K."/>
            <person name="Bendiksby M."/>
            <person name="Blumentritt M."/>
            <person name="Coutinho P.M."/>
            <person name="Cullen D."/>
            <person name="de Vries R.P."/>
            <person name="Gathman A."/>
            <person name="Goodell B."/>
            <person name="Henrissat B."/>
            <person name="Ihrmark K."/>
            <person name="Kauserud H."/>
            <person name="Kohler A."/>
            <person name="LaButti K."/>
            <person name="Lapidus A."/>
            <person name="Lavin J.L."/>
            <person name="Lee Y.-H."/>
            <person name="Lindquist E."/>
            <person name="Lilly W."/>
            <person name="Lucas S."/>
            <person name="Morin E."/>
            <person name="Murat C."/>
            <person name="Oguiza J.A."/>
            <person name="Park J."/>
            <person name="Pisabarro A.G."/>
            <person name="Riley R."/>
            <person name="Rosling A."/>
            <person name="Salamov A."/>
            <person name="Schmidt O."/>
            <person name="Schmutz J."/>
            <person name="Skrede I."/>
            <person name="Stenlid J."/>
            <person name="Wiebenga A."/>
            <person name="Xie X."/>
            <person name="Kuees U."/>
            <person name="Hibbett D.S."/>
            <person name="Hoffmeister D."/>
            <person name="Hoegberg N."/>
            <person name="Martin F."/>
            <person name="Grigoriev I.V."/>
            <person name="Watkinson S.C."/>
        </authorList>
    </citation>
    <scope>NUCLEOTIDE SEQUENCE [LARGE SCALE GENOMIC DNA]</scope>
    <source>
        <strain evidence="4">strain S7.3</strain>
    </source>
</reference>
<dbReference type="Pfam" id="PF00501">
    <property type="entry name" value="AMP-binding"/>
    <property type="match status" value="1"/>
</dbReference>
<dbReference type="HOGENOM" id="CLU_000022_59_2_1"/>